<protein>
    <submittedName>
        <fullName evidence="1">Uncharacterized protein</fullName>
    </submittedName>
</protein>
<sequence length="36" mass="3654">MRKPLIGPVGIFEAAAVSFSAAVLAAPISPANLRAF</sequence>
<organism evidence="1">
    <name type="scientific">Siphoviridae sp. ctoRD1</name>
    <dbReference type="NCBI Taxonomy" id="2825669"/>
    <lineage>
        <taxon>Viruses</taxon>
        <taxon>Duplodnaviria</taxon>
        <taxon>Heunggongvirae</taxon>
        <taxon>Uroviricota</taxon>
        <taxon>Caudoviricetes</taxon>
    </lineage>
</organism>
<proteinExistence type="predicted"/>
<evidence type="ECO:0000313" key="1">
    <source>
        <dbReference type="EMBL" id="DAE17505.1"/>
    </source>
</evidence>
<name>A0A8S5QFB7_9CAUD</name>
<reference evidence="1" key="1">
    <citation type="journal article" date="2021" name="Proc. Natl. Acad. Sci. U.S.A.">
        <title>A Catalog of Tens of Thousands of Viruses from Human Metagenomes Reveals Hidden Associations with Chronic Diseases.</title>
        <authorList>
            <person name="Tisza M.J."/>
            <person name="Buck C.B."/>
        </authorList>
    </citation>
    <scope>NUCLEOTIDE SEQUENCE</scope>
    <source>
        <strain evidence="1">CtoRD1</strain>
    </source>
</reference>
<dbReference type="EMBL" id="BK015641">
    <property type="protein sequence ID" value="DAE17505.1"/>
    <property type="molecule type" value="Genomic_DNA"/>
</dbReference>
<accession>A0A8S5QFB7</accession>